<proteinExistence type="predicted"/>
<organism evidence="2 3">
    <name type="scientific">Paenibacillus odorifer</name>
    <dbReference type="NCBI Taxonomy" id="189426"/>
    <lineage>
        <taxon>Bacteria</taxon>
        <taxon>Bacillati</taxon>
        <taxon>Bacillota</taxon>
        <taxon>Bacilli</taxon>
        <taxon>Bacillales</taxon>
        <taxon>Paenibacillaceae</taxon>
        <taxon>Paenibacillus</taxon>
    </lineage>
</organism>
<dbReference type="Pfam" id="PF02618">
    <property type="entry name" value="YceG"/>
    <property type="match status" value="1"/>
</dbReference>
<name>A0A1R0WS41_9BACL</name>
<dbReference type="Proteomes" id="UP000187465">
    <property type="component" value="Unassembled WGS sequence"/>
</dbReference>
<reference evidence="2 3" key="1">
    <citation type="submission" date="2016-10" db="EMBL/GenBank/DDBJ databases">
        <title>Paenibacillus species isolates.</title>
        <authorList>
            <person name="Beno S.M."/>
        </authorList>
    </citation>
    <scope>NUCLEOTIDE SEQUENCE [LARGE SCALE GENOMIC DNA]</scope>
    <source>
        <strain evidence="2 3">FSL H7-0604</strain>
    </source>
</reference>
<accession>A0A1R0WS41</accession>
<dbReference type="EMBL" id="MKQP01000100">
    <property type="protein sequence ID" value="OMD20292.1"/>
    <property type="molecule type" value="Genomic_DNA"/>
</dbReference>
<feature type="compositionally biased region" description="Low complexity" evidence="1">
    <location>
        <begin position="128"/>
        <end position="138"/>
    </location>
</feature>
<evidence type="ECO:0000313" key="3">
    <source>
        <dbReference type="Proteomes" id="UP000187465"/>
    </source>
</evidence>
<comment type="caution">
    <text evidence="2">The sequence shown here is derived from an EMBL/GenBank/DDBJ whole genome shotgun (WGS) entry which is preliminary data.</text>
</comment>
<dbReference type="RefSeq" id="WP_036688494.1">
    <property type="nucleotide sequence ID" value="NZ_MKQP01000100.1"/>
</dbReference>
<gene>
    <name evidence="2" type="ORF">BJP51_09400</name>
</gene>
<evidence type="ECO:0000256" key="1">
    <source>
        <dbReference type="SAM" id="MobiDB-lite"/>
    </source>
</evidence>
<dbReference type="InterPro" id="IPR003770">
    <property type="entry name" value="MLTG-like"/>
</dbReference>
<evidence type="ECO:0000313" key="2">
    <source>
        <dbReference type="EMBL" id="OMD20292.1"/>
    </source>
</evidence>
<protein>
    <recommendedName>
        <fullName evidence="4">Aminodeoxychorismate lyase</fullName>
    </recommendedName>
</protein>
<dbReference type="Gene3D" id="3.30.1490.480">
    <property type="entry name" value="Endolytic murein transglycosylase"/>
    <property type="match status" value="1"/>
</dbReference>
<evidence type="ECO:0008006" key="4">
    <source>
        <dbReference type="Google" id="ProtNLM"/>
    </source>
</evidence>
<feature type="compositionally biased region" description="Low complexity" evidence="1">
    <location>
        <begin position="83"/>
        <end position="104"/>
    </location>
</feature>
<dbReference type="AlphaFoldDB" id="A0A1R0WS41"/>
<feature type="compositionally biased region" description="Polar residues" evidence="1">
    <location>
        <begin position="72"/>
        <end position="82"/>
    </location>
</feature>
<feature type="region of interest" description="Disordered" evidence="1">
    <location>
        <begin position="55"/>
        <end position="138"/>
    </location>
</feature>
<sequence length="218" mass="22443">MIKNRSFLFGLGTGLITGALLLQLMISGGAAPLTKEQVLQGAEKLNMKVIDEAAESASGEAENDNKEEITETEGSTVVSKENVSPSAPAAAASPTPVVSPTVPESSDKAVAPKKPSTPTDGKVEQPQVTPKASAAPTAVAPVTPKVTANASVSVRIPSGSTLTATTDILAKAGVIKDKSTFLEAANKRKINTKIQSGSYSFNKGESIDSIIEKLITLK</sequence>